<evidence type="ECO:0000256" key="3">
    <source>
        <dbReference type="ARBA" id="ARBA00022837"/>
    </source>
</evidence>
<keyword evidence="2" id="KW-0677">Repeat</keyword>
<dbReference type="InterPro" id="IPR051581">
    <property type="entry name" value="Ca-bind"/>
</dbReference>
<sequence length="201" mass="22810">MAGLGSNSADDGSGHGPILPHGDEERLEALFKTLDKDGNGRIDIMELSNSLKDSGVHHTYAQKFIEHSDANKSGDVCLSEFIEYVREHEKHLRLSFTHIDKNRDGKIDQDELVRAFKDLGVEIDNKEALKLLKSPLRVLVESGGGCRMDKDGSLNISFDEWRDYLMYAPSTNIHDLIKYWRHSTRCPMLAMLVLHECDKDR</sequence>
<dbReference type="PROSITE" id="PS00018">
    <property type="entry name" value="EF_HAND_1"/>
    <property type="match status" value="2"/>
</dbReference>
<feature type="domain" description="EF-hand" evidence="5">
    <location>
        <begin position="22"/>
        <end position="57"/>
    </location>
</feature>
<dbReference type="PANTHER" id="PTHR34524:SF6">
    <property type="entry name" value="CALCYPHOSINE LIKE"/>
    <property type="match status" value="1"/>
</dbReference>
<feature type="non-terminal residue" evidence="6">
    <location>
        <position position="201"/>
    </location>
</feature>
<dbReference type="InterPro" id="IPR002048">
    <property type="entry name" value="EF_hand_dom"/>
</dbReference>
<keyword evidence="3" id="KW-0106">Calcium</keyword>
<evidence type="ECO:0000313" key="7">
    <source>
        <dbReference type="Proteomes" id="UP001219518"/>
    </source>
</evidence>
<evidence type="ECO:0000256" key="4">
    <source>
        <dbReference type="SAM" id="MobiDB-lite"/>
    </source>
</evidence>
<reference evidence="6" key="1">
    <citation type="submission" date="2021-07" db="EMBL/GenBank/DDBJ databases">
        <authorList>
            <person name="Catto M.A."/>
            <person name="Jacobson A."/>
            <person name="Kennedy G."/>
            <person name="Labadie P."/>
            <person name="Hunt B.G."/>
            <person name="Srinivasan R."/>
        </authorList>
    </citation>
    <scope>NUCLEOTIDE SEQUENCE</scope>
    <source>
        <strain evidence="6">PL_HMW_Pooled</strain>
        <tissue evidence="6">Head</tissue>
    </source>
</reference>
<dbReference type="EMBL" id="JAHWGI010001145">
    <property type="protein sequence ID" value="KAK3923386.1"/>
    <property type="molecule type" value="Genomic_DNA"/>
</dbReference>
<dbReference type="PANTHER" id="PTHR34524">
    <property type="entry name" value="CALCYPHOSIN"/>
    <property type="match status" value="1"/>
</dbReference>
<keyword evidence="7" id="KW-1185">Reference proteome</keyword>
<evidence type="ECO:0000313" key="6">
    <source>
        <dbReference type="EMBL" id="KAK3923386.1"/>
    </source>
</evidence>
<feature type="domain" description="EF-hand" evidence="5">
    <location>
        <begin position="87"/>
        <end position="122"/>
    </location>
</feature>
<accession>A0AAE1HMH6</accession>
<dbReference type="Gene3D" id="1.10.238.10">
    <property type="entry name" value="EF-hand"/>
    <property type="match status" value="2"/>
</dbReference>
<dbReference type="PROSITE" id="PS50222">
    <property type="entry name" value="EF_HAND_2"/>
    <property type="match status" value="2"/>
</dbReference>
<dbReference type="SUPFAM" id="SSF47473">
    <property type="entry name" value="EF-hand"/>
    <property type="match status" value="1"/>
</dbReference>
<name>A0AAE1HMH6_9NEOP</name>
<dbReference type="Pfam" id="PF13499">
    <property type="entry name" value="EF-hand_7"/>
    <property type="match status" value="2"/>
</dbReference>
<dbReference type="SMART" id="SM00054">
    <property type="entry name" value="EFh"/>
    <property type="match status" value="3"/>
</dbReference>
<feature type="compositionally biased region" description="Polar residues" evidence="4">
    <location>
        <begin position="1"/>
        <end position="10"/>
    </location>
</feature>
<gene>
    <name evidence="6" type="ORF">KUF71_001797</name>
</gene>
<evidence type="ECO:0000256" key="1">
    <source>
        <dbReference type="ARBA" id="ARBA00022723"/>
    </source>
</evidence>
<dbReference type="InterPro" id="IPR018247">
    <property type="entry name" value="EF_Hand_1_Ca_BS"/>
</dbReference>
<dbReference type="InterPro" id="IPR011992">
    <property type="entry name" value="EF-hand-dom_pair"/>
</dbReference>
<proteinExistence type="predicted"/>
<feature type="region of interest" description="Disordered" evidence="4">
    <location>
        <begin position="1"/>
        <end position="21"/>
    </location>
</feature>
<keyword evidence="1" id="KW-0479">Metal-binding</keyword>
<comment type="caution">
    <text evidence="6">The sequence shown here is derived from an EMBL/GenBank/DDBJ whole genome shotgun (WGS) entry which is preliminary data.</text>
</comment>
<dbReference type="AlphaFoldDB" id="A0AAE1HMH6"/>
<protein>
    <submittedName>
        <fullName evidence="6">Calcium-binding mitochondrial carrier protein SCaMC-1-B</fullName>
    </submittedName>
</protein>
<dbReference type="GO" id="GO:0005509">
    <property type="term" value="F:calcium ion binding"/>
    <property type="evidence" value="ECO:0007669"/>
    <property type="project" value="InterPro"/>
</dbReference>
<reference evidence="6" key="2">
    <citation type="journal article" date="2023" name="BMC Genomics">
        <title>Pest status, molecular evolution, and epigenetic factors derived from the genome assembly of Frankliniella fusca, a thysanopteran phytovirus vector.</title>
        <authorList>
            <person name="Catto M.A."/>
            <person name="Labadie P.E."/>
            <person name="Jacobson A.L."/>
            <person name="Kennedy G.G."/>
            <person name="Srinivasan R."/>
            <person name="Hunt B.G."/>
        </authorList>
    </citation>
    <scope>NUCLEOTIDE SEQUENCE</scope>
    <source>
        <strain evidence="6">PL_HMW_Pooled</strain>
    </source>
</reference>
<dbReference type="FunFam" id="1.10.238.10:FF:000028">
    <property type="entry name" value="Putative calcium-binding mitochondrial carrier protein scamc-2"/>
    <property type="match status" value="1"/>
</dbReference>
<organism evidence="6 7">
    <name type="scientific">Frankliniella fusca</name>
    <dbReference type="NCBI Taxonomy" id="407009"/>
    <lineage>
        <taxon>Eukaryota</taxon>
        <taxon>Metazoa</taxon>
        <taxon>Ecdysozoa</taxon>
        <taxon>Arthropoda</taxon>
        <taxon>Hexapoda</taxon>
        <taxon>Insecta</taxon>
        <taxon>Pterygota</taxon>
        <taxon>Neoptera</taxon>
        <taxon>Paraneoptera</taxon>
        <taxon>Thysanoptera</taxon>
        <taxon>Terebrantia</taxon>
        <taxon>Thripoidea</taxon>
        <taxon>Thripidae</taxon>
        <taxon>Frankliniella</taxon>
    </lineage>
</organism>
<evidence type="ECO:0000259" key="5">
    <source>
        <dbReference type="PROSITE" id="PS50222"/>
    </source>
</evidence>
<evidence type="ECO:0000256" key="2">
    <source>
        <dbReference type="ARBA" id="ARBA00022737"/>
    </source>
</evidence>
<dbReference type="Proteomes" id="UP001219518">
    <property type="component" value="Unassembled WGS sequence"/>
</dbReference>